<protein>
    <submittedName>
        <fullName evidence="1">Uncharacterized protein</fullName>
    </submittedName>
</protein>
<reference evidence="1 2" key="1">
    <citation type="submission" date="2021-05" db="EMBL/GenBank/DDBJ databases">
        <title>Molecular characterization for Shewanella algae harboring chromosomal blaOXA-55-like strains isolated from clinical and environment sample.</title>
        <authorList>
            <person name="Ohama Y."/>
            <person name="Aoki K."/>
            <person name="Harada S."/>
            <person name="Moriya K."/>
            <person name="Ishii Y."/>
            <person name="Tateda K."/>
        </authorList>
    </citation>
    <scope>NUCLEOTIDE SEQUENCE [LARGE SCALE GENOMIC DNA]</scope>
    <source>
        <strain evidence="1 2">MBTL60-118</strain>
    </source>
</reference>
<evidence type="ECO:0000313" key="2">
    <source>
        <dbReference type="Proteomes" id="UP000773469"/>
    </source>
</evidence>
<organism evidence="1 2">
    <name type="scientific">Shewanella colwelliana</name>
    <name type="common">Alteromonas colwelliana</name>
    <dbReference type="NCBI Taxonomy" id="23"/>
    <lineage>
        <taxon>Bacteria</taxon>
        <taxon>Pseudomonadati</taxon>
        <taxon>Pseudomonadota</taxon>
        <taxon>Gammaproteobacteria</taxon>
        <taxon>Alteromonadales</taxon>
        <taxon>Shewanellaceae</taxon>
        <taxon>Shewanella</taxon>
    </lineage>
</organism>
<accession>A0ABQ4P0X6</accession>
<dbReference type="EMBL" id="BPEU01000013">
    <property type="protein sequence ID" value="GIU41149.1"/>
    <property type="molecule type" value="Genomic_DNA"/>
</dbReference>
<sequence length="95" mass="10769">MSSKIVFNEGSKILAITPAISFSDLDGSNVSIPEKRRKYEVLPKPDTVIVDDGVSEWIEGLPEHLKCDHWLNVKNIETGKRHWLNTMHIQVSEIS</sequence>
<gene>
    <name evidence="1" type="ORF">TUM3794_21060</name>
</gene>
<comment type="caution">
    <text evidence="1">The sequence shown here is derived from an EMBL/GenBank/DDBJ whole genome shotgun (WGS) entry which is preliminary data.</text>
</comment>
<dbReference type="Proteomes" id="UP000773469">
    <property type="component" value="Unassembled WGS sequence"/>
</dbReference>
<proteinExistence type="predicted"/>
<evidence type="ECO:0000313" key="1">
    <source>
        <dbReference type="EMBL" id="GIU41149.1"/>
    </source>
</evidence>
<keyword evidence="2" id="KW-1185">Reference proteome</keyword>
<dbReference type="RefSeq" id="WP_220756982.1">
    <property type="nucleotide sequence ID" value="NZ_BPEU01000013.1"/>
</dbReference>
<name>A0ABQ4P0X6_SHECO</name>